<comment type="caution">
    <text evidence="1">The sequence shown here is derived from an EMBL/GenBank/DDBJ whole genome shotgun (WGS) entry which is preliminary data.</text>
</comment>
<dbReference type="AlphaFoldDB" id="A0A1V6SFR3"/>
<reference evidence="2" key="1">
    <citation type="journal article" date="2017" name="Nat. Microbiol.">
        <title>Global analysis of biosynthetic gene clusters reveals vast potential of secondary metabolite production in Penicillium species.</title>
        <authorList>
            <person name="Nielsen J.C."/>
            <person name="Grijseels S."/>
            <person name="Prigent S."/>
            <person name="Ji B."/>
            <person name="Dainat J."/>
            <person name="Nielsen K.F."/>
            <person name="Frisvad J.C."/>
            <person name="Workman M."/>
            <person name="Nielsen J."/>
        </authorList>
    </citation>
    <scope>NUCLEOTIDE SEQUENCE [LARGE SCALE GENOMIC DNA]</scope>
    <source>
        <strain evidence="2">IBT 14082</strain>
    </source>
</reference>
<keyword evidence="2" id="KW-1185">Reference proteome</keyword>
<organism evidence="1 2">
    <name type="scientific">Penicillium flavigenum</name>
    <dbReference type="NCBI Taxonomy" id="254877"/>
    <lineage>
        <taxon>Eukaryota</taxon>
        <taxon>Fungi</taxon>
        <taxon>Dikarya</taxon>
        <taxon>Ascomycota</taxon>
        <taxon>Pezizomycotina</taxon>
        <taxon>Eurotiomycetes</taxon>
        <taxon>Eurotiomycetidae</taxon>
        <taxon>Eurotiales</taxon>
        <taxon>Aspergillaceae</taxon>
        <taxon>Penicillium</taxon>
    </lineage>
</organism>
<gene>
    <name evidence="1" type="ORF">PENFLA_c060G00756</name>
</gene>
<sequence>MPVIADFLRSEMSDLPHYPHFL</sequence>
<dbReference type="EMBL" id="MLQL01000060">
    <property type="protein sequence ID" value="OQE12862.1"/>
    <property type="molecule type" value="Genomic_DNA"/>
</dbReference>
<proteinExistence type="predicted"/>
<dbReference type="Proteomes" id="UP000191342">
    <property type="component" value="Unassembled WGS sequence"/>
</dbReference>
<protein>
    <submittedName>
        <fullName evidence="1">Uncharacterized protein</fullName>
    </submittedName>
</protein>
<name>A0A1V6SFR3_9EURO</name>
<evidence type="ECO:0000313" key="1">
    <source>
        <dbReference type="EMBL" id="OQE12862.1"/>
    </source>
</evidence>
<accession>A0A1V6SFR3</accession>
<evidence type="ECO:0000313" key="2">
    <source>
        <dbReference type="Proteomes" id="UP000191342"/>
    </source>
</evidence>